<protein>
    <recommendedName>
        <fullName evidence="9">RNA polymerase sigma-70 region 2 domain-containing protein</fullName>
    </recommendedName>
</protein>
<dbReference type="InterPro" id="IPR036388">
    <property type="entry name" value="WH-like_DNA-bd_sf"/>
</dbReference>
<evidence type="ECO:0000256" key="2">
    <source>
        <dbReference type="ARBA" id="ARBA00023082"/>
    </source>
</evidence>
<dbReference type="GO" id="GO:0006352">
    <property type="term" value="P:DNA-templated transcription initiation"/>
    <property type="evidence" value="ECO:0007669"/>
    <property type="project" value="InterPro"/>
</dbReference>
<gene>
    <name evidence="7" type="ORF">BIV23_25370</name>
</gene>
<reference evidence="7 8" key="1">
    <citation type="submission" date="2016-10" db="EMBL/GenBank/DDBJ databases">
        <title>Genome sequence of Streptomyces sp. MUSC 1.</title>
        <authorList>
            <person name="Lee L.-H."/>
            <person name="Ser H.-L."/>
            <person name="Law J.W.-F."/>
        </authorList>
    </citation>
    <scope>NUCLEOTIDE SEQUENCE [LARGE SCALE GENOMIC DNA]</scope>
    <source>
        <strain evidence="7 8">MUSC 1</strain>
    </source>
</reference>
<dbReference type="RefSeq" id="WP_071383254.1">
    <property type="nucleotide sequence ID" value="NZ_MLYO01000041.1"/>
</dbReference>
<dbReference type="NCBIfam" id="TIGR02937">
    <property type="entry name" value="sigma70-ECF"/>
    <property type="match status" value="1"/>
</dbReference>
<dbReference type="InterPro" id="IPR007627">
    <property type="entry name" value="RNA_pol_sigma70_r2"/>
</dbReference>
<evidence type="ECO:0000313" key="7">
    <source>
        <dbReference type="EMBL" id="OIK02181.1"/>
    </source>
</evidence>
<dbReference type="PRINTS" id="PR00046">
    <property type="entry name" value="SIGMA70FCT"/>
</dbReference>
<keyword evidence="4" id="KW-0804">Transcription</keyword>
<accession>A0A1S2Q994</accession>
<evidence type="ECO:0000259" key="5">
    <source>
        <dbReference type="Pfam" id="PF04542"/>
    </source>
</evidence>
<keyword evidence="1" id="KW-0805">Transcription regulation</keyword>
<dbReference type="InterPro" id="IPR000943">
    <property type="entry name" value="RNA_pol_sigma70"/>
</dbReference>
<dbReference type="Pfam" id="PF04542">
    <property type="entry name" value="Sigma70_r2"/>
    <property type="match status" value="1"/>
</dbReference>
<name>A0A1S2Q994_9ACTN</name>
<dbReference type="InterPro" id="IPR013325">
    <property type="entry name" value="RNA_pol_sigma_r2"/>
</dbReference>
<dbReference type="InterPro" id="IPR007630">
    <property type="entry name" value="RNA_pol_sigma70_r4"/>
</dbReference>
<keyword evidence="2" id="KW-0731">Sigma factor</keyword>
<evidence type="ECO:0000259" key="6">
    <source>
        <dbReference type="Pfam" id="PF04545"/>
    </source>
</evidence>
<evidence type="ECO:0000313" key="8">
    <source>
        <dbReference type="Proteomes" id="UP000179642"/>
    </source>
</evidence>
<dbReference type="Gene3D" id="1.20.120.1810">
    <property type="match status" value="1"/>
</dbReference>
<proteinExistence type="predicted"/>
<dbReference type="Pfam" id="PF04545">
    <property type="entry name" value="Sigma70_r4"/>
    <property type="match status" value="1"/>
</dbReference>
<keyword evidence="8" id="KW-1185">Reference proteome</keyword>
<dbReference type="Gene3D" id="1.10.10.10">
    <property type="entry name" value="Winged helix-like DNA-binding domain superfamily/Winged helix DNA-binding domain"/>
    <property type="match status" value="1"/>
</dbReference>
<comment type="caution">
    <text evidence="7">The sequence shown here is derived from an EMBL/GenBank/DDBJ whole genome shotgun (WGS) entry which is preliminary data.</text>
</comment>
<dbReference type="AlphaFoldDB" id="A0A1S2Q994"/>
<dbReference type="SUPFAM" id="SSF88659">
    <property type="entry name" value="Sigma3 and sigma4 domains of RNA polymerase sigma factors"/>
    <property type="match status" value="1"/>
</dbReference>
<dbReference type="GO" id="GO:0003677">
    <property type="term" value="F:DNA binding"/>
    <property type="evidence" value="ECO:0007669"/>
    <property type="project" value="UniProtKB-KW"/>
</dbReference>
<dbReference type="PANTHER" id="PTHR30603:SF47">
    <property type="entry name" value="RNA POLYMERASE SIGMA FACTOR SIGD, CHLOROPLASTIC"/>
    <property type="match status" value="1"/>
</dbReference>
<dbReference type="InterPro" id="IPR014284">
    <property type="entry name" value="RNA_pol_sigma-70_dom"/>
</dbReference>
<dbReference type="EMBL" id="MLYO01000041">
    <property type="protein sequence ID" value="OIK02181.1"/>
    <property type="molecule type" value="Genomic_DNA"/>
</dbReference>
<evidence type="ECO:0000256" key="1">
    <source>
        <dbReference type="ARBA" id="ARBA00023015"/>
    </source>
</evidence>
<dbReference type="GO" id="GO:0016987">
    <property type="term" value="F:sigma factor activity"/>
    <property type="evidence" value="ECO:0007669"/>
    <property type="project" value="UniProtKB-KW"/>
</dbReference>
<dbReference type="InterPro" id="IPR013324">
    <property type="entry name" value="RNA_pol_sigma_r3/r4-like"/>
</dbReference>
<evidence type="ECO:0008006" key="9">
    <source>
        <dbReference type="Google" id="ProtNLM"/>
    </source>
</evidence>
<dbReference type="PANTHER" id="PTHR30603">
    <property type="entry name" value="RNA POLYMERASE SIGMA FACTOR RPO"/>
    <property type="match status" value="1"/>
</dbReference>
<dbReference type="SUPFAM" id="SSF88946">
    <property type="entry name" value="Sigma2 domain of RNA polymerase sigma factors"/>
    <property type="match status" value="1"/>
</dbReference>
<feature type="domain" description="RNA polymerase sigma-70 region 2" evidence="5">
    <location>
        <begin position="16"/>
        <end position="83"/>
    </location>
</feature>
<keyword evidence="3" id="KW-0238">DNA-binding</keyword>
<dbReference type="Proteomes" id="UP000179642">
    <property type="component" value="Unassembled WGS sequence"/>
</dbReference>
<feature type="domain" description="RNA polymerase sigma-70 region 4" evidence="6">
    <location>
        <begin position="169"/>
        <end position="221"/>
    </location>
</feature>
<dbReference type="InterPro" id="IPR050239">
    <property type="entry name" value="Sigma-70_RNA_pol_init_factors"/>
</dbReference>
<sequence length="225" mass="24962">MSSHQAEPETVRRDALVMEHGRLVEREAARYRTWRLDRADLRQAGILGLLIAAARYDPERGVPFAAYAHTWVRKEIQRAIAHQEFPAVLPADLVGRTVALRRALDEHTDSLNLVAAALGISPDTVAALHRQLGTVPTEDDEELTAPGYPLTDPEHAAVAQDFIGAVRSALARMDPRQADALILRYGLDDRPPRSYRRIGRHLGVSDHTARALVERAQSGLRLLLT</sequence>
<evidence type="ECO:0000256" key="3">
    <source>
        <dbReference type="ARBA" id="ARBA00023125"/>
    </source>
</evidence>
<evidence type="ECO:0000256" key="4">
    <source>
        <dbReference type="ARBA" id="ARBA00023163"/>
    </source>
</evidence>
<organism evidence="7 8">
    <name type="scientific">Streptomyces monashensis</name>
    <dbReference type="NCBI Taxonomy" id="1678012"/>
    <lineage>
        <taxon>Bacteria</taxon>
        <taxon>Bacillati</taxon>
        <taxon>Actinomycetota</taxon>
        <taxon>Actinomycetes</taxon>
        <taxon>Kitasatosporales</taxon>
        <taxon>Streptomycetaceae</taxon>
        <taxon>Streptomyces</taxon>
    </lineage>
</organism>